<dbReference type="AlphaFoldDB" id="A0A955I5P3"/>
<evidence type="ECO:0000313" key="3">
    <source>
        <dbReference type="EMBL" id="MCA9379027.1"/>
    </source>
</evidence>
<dbReference type="GO" id="GO:0046872">
    <property type="term" value="F:metal ion binding"/>
    <property type="evidence" value="ECO:0007669"/>
    <property type="project" value="InterPro"/>
</dbReference>
<reference evidence="3" key="1">
    <citation type="submission" date="2020-04" db="EMBL/GenBank/DDBJ databases">
        <authorList>
            <person name="Zhang T."/>
        </authorList>
    </citation>
    <scope>NUCLEOTIDE SEQUENCE</scope>
    <source>
        <strain evidence="3">HKST-UBA12</strain>
    </source>
</reference>
<dbReference type="GO" id="GO:0016879">
    <property type="term" value="F:ligase activity, forming carbon-nitrogen bonds"/>
    <property type="evidence" value="ECO:0007669"/>
    <property type="project" value="TreeGrafter"/>
</dbReference>
<dbReference type="InterPro" id="IPR011761">
    <property type="entry name" value="ATP-grasp"/>
</dbReference>
<gene>
    <name evidence="3" type="ORF">KC640_01230</name>
</gene>
<keyword evidence="1" id="KW-0547">Nucleotide-binding</keyword>
<proteinExistence type="predicted"/>
<dbReference type="GO" id="GO:0005737">
    <property type="term" value="C:cytoplasm"/>
    <property type="evidence" value="ECO:0007669"/>
    <property type="project" value="TreeGrafter"/>
</dbReference>
<organism evidence="3 4">
    <name type="scientific">Candidatus Dojkabacteria bacterium</name>
    <dbReference type="NCBI Taxonomy" id="2099670"/>
    <lineage>
        <taxon>Bacteria</taxon>
        <taxon>Candidatus Dojkabacteria</taxon>
    </lineage>
</organism>
<dbReference type="EMBL" id="JAGQLI010000063">
    <property type="protein sequence ID" value="MCA9379027.1"/>
    <property type="molecule type" value="Genomic_DNA"/>
</dbReference>
<feature type="domain" description="ATP-grasp" evidence="2">
    <location>
        <begin position="10"/>
        <end position="190"/>
    </location>
</feature>
<accession>A0A955I5P3</accession>
<dbReference type="GO" id="GO:0005524">
    <property type="term" value="F:ATP binding"/>
    <property type="evidence" value="ECO:0007669"/>
    <property type="project" value="UniProtKB-UniRule"/>
</dbReference>
<dbReference type="SUPFAM" id="SSF56059">
    <property type="entry name" value="Glutathione synthetase ATP-binding domain-like"/>
    <property type="match status" value="1"/>
</dbReference>
<dbReference type="Proteomes" id="UP000760819">
    <property type="component" value="Unassembled WGS sequence"/>
</dbReference>
<keyword evidence="1" id="KW-0067">ATP-binding</keyword>
<dbReference type="PANTHER" id="PTHR21621:SF0">
    <property type="entry name" value="BETA-CITRYLGLUTAMATE SYNTHASE B-RELATED"/>
    <property type="match status" value="1"/>
</dbReference>
<comment type="caution">
    <text evidence="3">The sequence shown here is derived from an EMBL/GenBank/DDBJ whole genome shotgun (WGS) entry which is preliminary data.</text>
</comment>
<sequence>MHISNKINELDRLIQKDIPHIQTVVAKHINMRLSSEIESWGYPIVTKPFNGAKGKDVIRHDVEGSVATIFTNNEDFVLVQPFIPNDGDYRVFVMNKKILGCMKRTPPENDFRANVSIGGRAIAYEMTQDMIDLSQKVIEAFPEDFLGIDLIRHQQTGELYVMEVNHAPQFQGFMQATGIDMYDLMIKECVSLVR</sequence>
<dbReference type="InterPro" id="IPR013651">
    <property type="entry name" value="ATP-grasp_RimK-type"/>
</dbReference>
<dbReference type="PROSITE" id="PS50975">
    <property type="entry name" value="ATP_GRASP"/>
    <property type="match status" value="1"/>
</dbReference>
<protein>
    <submittedName>
        <fullName evidence="3">ATP-grasp domain-containing protein</fullName>
    </submittedName>
</protein>
<evidence type="ECO:0000256" key="1">
    <source>
        <dbReference type="PROSITE-ProRule" id="PRU00409"/>
    </source>
</evidence>
<evidence type="ECO:0000259" key="2">
    <source>
        <dbReference type="PROSITE" id="PS50975"/>
    </source>
</evidence>
<dbReference type="PANTHER" id="PTHR21621">
    <property type="entry name" value="RIBOSOMAL PROTEIN S6 MODIFICATION PROTEIN"/>
    <property type="match status" value="1"/>
</dbReference>
<evidence type="ECO:0000313" key="4">
    <source>
        <dbReference type="Proteomes" id="UP000760819"/>
    </source>
</evidence>
<name>A0A955I5P3_9BACT</name>
<reference evidence="3" key="2">
    <citation type="journal article" date="2021" name="Microbiome">
        <title>Successional dynamics and alternative stable states in a saline activated sludge microbial community over 9 years.</title>
        <authorList>
            <person name="Wang Y."/>
            <person name="Ye J."/>
            <person name="Ju F."/>
            <person name="Liu L."/>
            <person name="Boyd J.A."/>
            <person name="Deng Y."/>
            <person name="Parks D.H."/>
            <person name="Jiang X."/>
            <person name="Yin X."/>
            <person name="Woodcroft B.J."/>
            <person name="Tyson G.W."/>
            <person name="Hugenholtz P."/>
            <person name="Polz M.F."/>
            <person name="Zhang T."/>
        </authorList>
    </citation>
    <scope>NUCLEOTIDE SEQUENCE</scope>
    <source>
        <strain evidence="3">HKST-UBA12</strain>
    </source>
</reference>
<dbReference type="Gene3D" id="3.30.470.20">
    <property type="entry name" value="ATP-grasp fold, B domain"/>
    <property type="match status" value="1"/>
</dbReference>
<dbReference type="Pfam" id="PF08443">
    <property type="entry name" value="RimK"/>
    <property type="match status" value="1"/>
</dbReference>